<sequence>MLNKLSCCLLLVFCLSSYAAGNDKKPSNESTVFNETFSWQAQMGFSLHYNDTIIEGVEQSYLDDYINLSLLFDFYYKGFFIQTNYRRLDTHILGAEIGYQLINNDDWELDIITRSYIGGFDSAEIIENSDKDLPIMEGLKVRDLGDGLAIRYSRYFNDSYFSVDVANLAALSDAKGWVIDAFYSHLIPYRNWDIYLNTGLSIYSSATTNYYIGIGNSEVLDIRPHYQTGTGGKIQFEFYAQRPLSESWTFNVGFSQSYYSNNIADSPIVDSQGATQLLAGVIYVF</sequence>
<proteinExistence type="inferred from homology"/>
<evidence type="ECO:0000256" key="5">
    <source>
        <dbReference type="ARBA" id="ARBA00023237"/>
    </source>
</evidence>
<dbReference type="PANTHER" id="PTHR38776:SF1">
    <property type="entry name" value="MLTA-INTERACTING PROTEIN-RELATED"/>
    <property type="match status" value="1"/>
</dbReference>
<feature type="signal peptide" evidence="6">
    <location>
        <begin position="1"/>
        <end position="19"/>
    </location>
</feature>
<gene>
    <name evidence="7" type="ORF">tinsulaeT_11610</name>
</gene>
<evidence type="ECO:0000256" key="6">
    <source>
        <dbReference type="SAM" id="SignalP"/>
    </source>
</evidence>
<keyword evidence="3 6" id="KW-0732">Signal</keyword>
<comment type="caution">
    <text evidence="7">The sequence shown here is derived from an EMBL/GenBank/DDBJ whole genome shotgun (WGS) entry which is preliminary data.</text>
</comment>
<feature type="chain" id="PRO_5047325595" description="MipA/OmpV family protein" evidence="6">
    <location>
        <begin position="20"/>
        <end position="285"/>
    </location>
</feature>
<keyword evidence="4" id="KW-0472">Membrane</keyword>
<reference evidence="7 8" key="1">
    <citation type="submission" date="2023-03" db="EMBL/GenBank/DDBJ databases">
        <title>Draft genome sequence of Thalassotalea insulae KCTC 62186T.</title>
        <authorList>
            <person name="Sawabe T."/>
        </authorList>
    </citation>
    <scope>NUCLEOTIDE SEQUENCE [LARGE SCALE GENOMIC DNA]</scope>
    <source>
        <strain evidence="7 8">KCTC 62186</strain>
    </source>
</reference>
<evidence type="ECO:0000313" key="7">
    <source>
        <dbReference type="EMBL" id="GLX77821.1"/>
    </source>
</evidence>
<evidence type="ECO:0008006" key="9">
    <source>
        <dbReference type="Google" id="ProtNLM"/>
    </source>
</evidence>
<dbReference type="Pfam" id="PF06629">
    <property type="entry name" value="MipA"/>
    <property type="match status" value="1"/>
</dbReference>
<evidence type="ECO:0000256" key="1">
    <source>
        <dbReference type="ARBA" id="ARBA00004442"/>
    </source>
</evidence>
<dbReference type="RefSeq" id="WP_284243711.1">
    <property type="nucleotide sequence ID" value="NZ_BSST01000001.1"/>
</dbReference>
<name>A0ABQ6GT14_9GAMM</name>
<dbReference type="EMBL" id="BSST01000001">
    <property type="protein sequence ID" value="GLX77821.1"/>
    <property type="molecule type" value="Genomic_DNA"/>
</dbReference>
<dbReference type="PANTHER" id="PTHR38776">
    <property type="entry name" value="MLTA-INTERACTING PROTEIN-RELATED"/>
    <property type="match status" value="1"/>
</dbReference>
<keyword evidence="8" id="KW-1185">Reference proteome</keyword>
<dbReference type="Proteomes" id="UP001157186">
    <property type="component" value="Unassembled WGS sequence"/>
</dbReference>
<evidence type="ECO:0000256" key="4">
    <source>
        <dbReference type="ARBA" id="ARBA00023136"/>
    </source>
</evidence>
<accession>A0ABQ6GT14</accession>
<protein>
    <recommendedName>
        <fullName evidence="9">MipA/OmpV family protein</fullName>
    </recommendedName>
</protein>
<evidence type="ECO:0000313" key="8">
    <source>
        <dbReference type="Proteomes" id="UP001157186"/>
    </source>
</evidence>
<dbReference type="InterPro" id="IPR010583">
    <property type="entry name" value="MipA"/>
</dbReference>
<comment type="similarity">
    <text evidence="2">Belongs to the MipA/OmpV family.</text>
</comment>
<evidence type="ECO:0000256" key="2">
    <source>
        <dbReference type="ARBA" id="ARBA00005722"/>
    </source>
</evidence>
<comment type="subcellular location">
    <subcellularLocation>
        <location evidence="1">Cell outer membrane</location>
    </subcellularLocation>
</comment>
<keyword evidence="5" id="KW-0998">Cell outer membrane</keyword>
<evidence type="ECO:0000256" key="3">
    <source>
        <dbReference type="ARBA" id="ARBA00022729"/>
    </source>
</evidence>
<organism evidence="7 8">
    <name type="scientific">Thalassotalea insulae</name>
    <dbReference type="NCBI Taxonomy" id="2056778"/>
    <lineage>
        <taxon>Bacteria</taxon>
        <taxon>Pseudomonadati</taxon>
        <taxon>Pseudomonadota</taxon>
        <taxon>Gammaproteobacteria</taxon>
        <taxon>Alteromonadales</taxon>
        <taxon>Colwelliaceae</taxon>
        <taxon>Thalassotalea</taxon>
    </lineage>
</organism>